<dbReference type="EMBL" id="SACN01000001">
    <property type="protein sequence ID" value="RVT92694.1"/>
    <property type="molecule type" value="Genomic_DNA"/>
</dbReference>
<dbReference type="PANTHER" id="PTHR21013">
    <property type="entry name" value="ATP SYNTHASE MITOCHONDRIAL F1 COMPLEX ASSEMBLY FACTOR 2/ATP12 PROTEIN, MITOCHONDRIAL PRECURSOR"/>
    <property type="match status" value="1"/>
</dbReference>
<keyword evidence="2" id="KW-0809">Transit peptide</keyword>
<dbReference type="AlphaFoldDB" id="A0A437M5E7"/>
<evidence type="ECO:0000256" key="2">
    <source>
        <dbReference type="ARBA" id="ARBA00022946"/>
    </source>
</evidence>
<keyword evidence="3" id="KW-0143">Chaperone</keyword>
<dbReference type="Gene3D" id="1.10.3580.10">
    <property type="entry name" value="ATP12 ATPase"/>
    <property type="match status" value="1"/>
</dbReference>
<dbReference type="Proteomes" id="UP000282971">
    <property type="component" value="Unassembled WGS sequence"/>
</dbReference>
<keyword evidence="5" id="KW-1185">Reference proteome</keyword>
<protein>
    <submittedName>
        <fullName evidence="4">ATPase</fullName>
    </submittedName>
</protein>
<evidence type="ECO:0000256" key="1">
    <source>
        <dbReference type="ARBA" id="ARBA00008231"/>
    </source>
</evidence>
<dbReference type="SUPFAM" id="SSF160909">
    <property type="entry name" value="ATP12-like"/>
    <property type="match status" value="1"/>
</dbReference>
<dbReference type="Gene3D" id="3.30.2180.10">
    <property type="entry name" value="ATP12-like"/>
    <property type="match status" value="1"/>
</dbReference>
<evidence type="ECO:0000313" key="5">
    <source>
        <dbReference type="Proteomes" id="UP000282971"/>
    </source>
</evidence>
<dbReference type="PANTHER" id="PTHR21013:SF10">
    <property type="entry name" value="ATP SYNTHASE MITOCHONDRIAL F1 COMPLEX ASSEMBLY FACTOR 2"/>
    <property type="match status" value="1"/>
</dbReference>
<proteinExistence type="inferred from homology"/>
<evidence type="ECO:0000313" key="4">
    <source>
        <dbReference type="EMBL" id="RVT92694.1"/>
    </source>
</evidence>
<dbReference type="RefSeq" id="WP_127740552.1">
    <property type="nucleotide sequence ID" value="NZ_SACN01000001.1"/>
</dbReference>
<accession>A0A437M5E7</accession>
<name>A0A437M5E7_9SPHN</name>
<dbReference type="InterPro" id="IPR011419">
    <property type="entry name" value="ATP12_ATP_synth-F1-assembly"/>
</dbReference>
<comment type="similarity">
    <text evidence="1">Belongs to the ATP12 family.</text>
</comment>
<dbReference type="OrthoDB" id="9797825at2"/>
<organism evidence="4 5">
    <name type="scientific">Sphingomonas crocodyli</name>
    <dbReference type="NCBI Taxonomy" id="1979270"/>
    <lineage>
        <taxon>Bacteria</taxon>
        <taxon>Pseudomonadati</taxon>
        <taxon>Pseudomonadota</taxon>
        <taxon>Alphaproteobacteria</taxon>
        <taxon>Sphingomonadales</taxon>
        <taxon>Sphingomonadaceae</taxon>
        <taxon>Sphingomonas</taxon>
    </lineage>
</organism>
<sequence length="229" mass="24980">MKRFYKTVTIEPTDEGHAILLDGRGVKTPQRATLALPTLPLAEAVAAEWEAQVETIDPRAMPITGLSNAAIDQISADPQTFANMVAVYGESELLCYRADSPDTLVAHQAAAWDPLLGWARERYDVGFTLVTGIMHQPQPAETVARLAQVVAALDPFRLAALQPIVTIGGSLVLSLALLEGRIDPVEAFDAAHLDELWQVEKWGEDALATQARDARRRDFEAAARFLTLL</sequence>
<dbReference type="Pfam" id="PF07542">
    <property type="entry name" value="ATP12"/>
    <property type="match status" value="1"/>
</dbReference>
<dbReference type="GO" id="GO:0043461">
    <property type="term" value="P:proton-transporting ATP synthase complex assembly"/>
    <property type="evidence" value="ECO:0007669"/>
    <property type="project" value="InterPro"/>
</dbReference>
<reference evidence="4 5" key="1">
    <citation type="submission" date="2019-01" db="EMBL/GenBank/DDBJ databases">
        <authorList>
            <person name="Chen W.-M."/>
        </authorList>
    </citation>
    <scope>NUCLEOTIDE SEQUENCE [LARGE SCALE GENOMIC DNA]</scope>
    <source>
        <strain evidence="4 5">CCP-7</strain>
    </source>
</reference>
<comment type="caution">
    <text evidence="4">The sequence shown here is derived from an EMBL/GenBank/DDBJ whole genome shotgun (WGS) entry which is preliminary data.</text>
</comment>
<gene>
    <name evidence="4" type="ORF">EOD43_01870</name>
</gene>
<dbReference type="InterPro" id="IPR023335">
    <property type="entry name" value="ATP12_ortho_dom_sf"/>
</dbReference>
<evidence type="ECO:0000256" key="3">
    <source>
        <dbReference type="ARBA" id="ARBA00023186"/>
    </source>
</evidence>
<dbReference type="InterPro" id="IPR042272">
    <property type="entry name" value="ATP12_ATP_synth-F1-assembly_N"/>
</dbReference>